<organism evidence="1 2">
    <name type="scientific">Mesorhizobium metallidurans STM 2683</name>
    <dbReference type="NCBI Taxonomy" id="1297569"/>
    <lineage>
        <taxon>Bacteria</taxon>
        <taxon>Pseudomonadati</taxon>
        <taxon>Pseudomonadota</taxon>
        <taxon>Alphaproteobacteria</taxon>
        <taxon>Hyphomicrobiales</taxon>
        <taxon>Phyllobacteriaceae</taxon>
        <taxon>Mesorhizobium</taxon>
    </lineage>
</organism>
<evidence type="ECO:0000313" key="1">
    <source>
        <dbReference type="EMBL" id="CCV03089.1"/>
    </source>
</evidence>
<gene>
    <name evidence="1" type="ORF">MESS2_1010020</name>
</gene>
<protein>
    <submittedName>
        <fullName evidence="1">Uncharacterized protein</fullName>
    </submittedName>
</protein>
<evidence type="ECO:0000313" key="2">
    <source>
        <dbReference type="Proteomes" id="UP000012062"/>
    </source>
</evidence>
<dbReference type="Proteomes" id="UP000012062">
    <property type="component" value="Unassembled WGS sequence"/>
</dbReference>
<dbReference type="AlphaFoldDB" id="M5EEK4"/>
<sequence length="146" mass="16542">MRPMALILAYPFNPNLIEFAFPRHIGEIDGRRKYAALVAAKRAKLFLEARQQIRALKNQISVSIMSNCCNEDNRSESRAGSSAECLTRKTLYFHLNAPILVGDRRAADHETCDDVMLVPWLVLRHGLILHLAATINSWEEATEHLC</sequence>
<keyword evidence="2" id="KW-1185">Reference proteome</keyword>
<reference evidence="1 2" key="1">
    <citation type="submission" date="2013-02" db="EMBL/GenBank/DDBJ databases">
        <authorList>
            <person name="Genoscope - CEA"/>
        </authorList>
    </citation>
    <scope>NUCLEOTIDE SEQUENCE [LARGE SCALE GENOMIC DNA]</scope>
    <source>
        <strain evidence="1 2">STM 2683</strain>
    </source>
</reference>
<name>M5EEK4_9HYPH</name>
<accession>M5EEK4</accession>
<proteinExistence type="predicted"/>
<comment type="caution">
    <text evidence="1">The sequence shown here is derived from an EMBL/GenBank/DDBJ whole genome shotgun (WGS) entry which is preliminary data.</text>
</comment>
<dbReference type="EMBL" id="CAUM01000004">
    <property type="protein sequence ID" value="CCV03089.1"/>
    <property type="molecule type" value="Genomic_DNA"/>
</dbReference>